<gene>
    <name evidence="1" type="ORF">EEDITHA_LOCUS22106</name>
</gene>
<dbReference type="AlphaFoldDB" id="A0AAU9VD10"/>
<evidence type="ECO:0000313" key="1">
    <source>
        <dbReference type="EMBL" id="CAH2108142.1"/>
    </source>
</evidence>
<name>A0AAU9VD10_EUPED</name>
<evidence type="ECO:0000313" key="2">
    <source>
        <dbReference type="Proteomes" id="UP001153954"/>
    </source>
</evidence>
<comment type="caution">
    <text evidence="1">The sequence shown here is derived from an EMBL/GenBank/DDBJ whole genome shotgun (WGS) entry which is preliminary data.</text>
</comment>
<organism evidence="1 2">
    <name type="scientific">Euphydryas editha</name>
    <name type="common">Edith's checkerspot</name>
    <dbReference type="NCBI Taxonomy" id="104508"/>
    <lineage>
        <taxon>Eukaryota</taxon>
        <taxon>Metazoa</taxon>
        <taxon>Ecdysozoa</taxon>
        <taxon>Arthropoda</taxon>
        <taxon>Hexapoda</taxon>
        <taxon>Insecta</taxon>
        <taxon>Pterygota</taxon>
        <taxon>Neoptera</taxon>
        <taxon>Endopterygota</taxon>
        <taxon>Lepidoptera</taxon>
        <taxon>Glossata</taxon>
        <taxon>Ditrysia</taxon>
        <taxon>Papilionoidea</taxon>
        <taxon>Nymphalidae</taxon>
        <taxon>Nymphalinae</taxon>
        <taxon>Euphydryas</taxon>
    </lineage>
</organism>
<protein>
    <recommendedName>
        <fullName evidence="3">Reverse transcriptase RNase H-like domain-containing protein</fullName>
    </recommendedName>
</protein>
<dbReference type="Proteomes" id="UP001153954">
    <property type="component" value="Unassembled WGS sequence"/>
</dbReference>
<sequence>MFEGRPLIIFTDHKTLTFAMHKVNSTTETPRRTRQLLFISEFTTDIRLVSRKQNIAADALSRIENITCPSAINYEEITTAQQQDTTIQQLLQENINLKKSLSRTPMSHCTVKLHHRKYGHTYLNNIDNKYLEPYITSATLERLRHGR</sequence>
<evidence type="ECO:0008006" key="3">
    <source>
        <dbReference type="Google" id="ProtNLM"/>
    </source>
</evidence>
<dbReference type="EMBL" id="CAKOGL010000031">
    <property type="protein sequence ID" value="CAH2108142.1"/>
    <property type="molecule type" value="Genomic_DNA"/>
</dbReference>
<reference evidence="1" key="1">
    <citation type="submission" date="2022-03" db="EMBL/GenBank/DDBJ databases">
        <authorList>
            <person name="Tunstrom K."/>
        </authorList>
    </citation>
    <scope>NUCLEOTIDE SEQUENCE</scope>
</reference>
<proteinExistence type="predicted"/>
<accession>A0AAU9VD10</accession>
<keyword evidence="2" id="KW-1185">Reference proteome</keyword>